<gene>
    <name evidence="1" type="ORF">LEL_06568</name>
</gene>
<accession>A0A168GT43</accession>
<protein>
    <submittedName>
        <fullName evidence="1">Uncharacterized protein</fullName>
    </submittedName>
</protein>
<name>A0A168GT43_CORDF</name>
<sequence length="132" mass="15182">MATVYIAIYEVYDERDPNHWAIYILNSNGQRVILQVNDDKTGVGYYVEQPVYDKEPERSGRHKVSMAVGQIPAKYYSVAVTMLLEVPVDNVSSTWNCQAWVVSALDYLESSGVFRWDPAARQRVLGLRQHWQ</sequence>
<dbReference type="OrthoDB" id="37659at2759"/>
<dbReference type="Proteomes" id="UP000076881">
    <property type="component" value="Unassembled WGS sequence"/>
</dbReference>
<reference evidence="1 2" key="1">
    <citation type="journal article" date="2016" name="Genome Biol. Evol.">
        <title>Divergent and convergent evolution of fungal pathogenicity.</title>
        <authorList>
            <person name="Shang Y."/>
            <person name="Xiao G."/>
            <person name="Zheng P."/>
            <person name="Cen K."/>
            <person name="Zhan S."/>
            <person name="Wang C."/>
        </authorList>
    </citation>
    <scope>NUCLEOTIDE SEQUENCE [LARGE SCALE GENOMIC DNA]</scope>
    <source>
        <strain evidence="1 2">RCEF 1005</strain>
    </source>
</reference>
<keyword evidence="2" id="KW-1185">Reference proteome</keyword>
<proteinExistence type="predicted"/>
<dbReference type="AlphaFoldDB" id="A0A168GT43"/>
<dbReference type="EMBL" id="AZHF01000004">
    <property type="protein sequence ID" value="OAA76884.1"/>
    <property type="molecule type" value="Genomic_DNA"/>
</dbReference>
<comment type="caution">
    <text evidence="1">The sequence shown here is derived from an EMBL/GenBank/DDBJ whole genome shotgun (WGS) entry which is preliminary data.</text>
</comment>
<evidence type="ECO:0000313" key="2">
    <source>
        <dbReference type="Proteomes" id="UP000076881"/>
    </source>
</evidence>
<evidence type="ECO:0000313" key="1">
    <source>
        <dbReference type="EMBL" id="OAA76884.1"/>
    </source>
</evidence>
<organism evidence="1 2">
    <name type="scientific">Akanthomyces lecanii RCEF 1005</name>
    <dbReference type="NCBI Taxonomy" id="1081108"/>
    <lineage>
        <taxon>Eukaryota</taxon>
        <taxon>Fungi</taxon>
        <taxon>Dikarya</taxon>
        <taxon>Ascomycota</taxon>
        <taxon>Pezizomycotina</taxon>
        <taxon>Sordariomycetes</taxon>
        <taxon>Hypocreomycetidae</taxon>
        <taxon>Hypocreales</taxon>
        <taxon>Cordycipitaceae</taxon>
        <taxon>Akanthomyces</taxon>
        <taxon>Cordyceps confragosa</taxon>
    </lineage>
</organism>
<dbReference type="InterPro" id="IPR046670">
    <property type="entry name" value="DUF6540"/>
</dbReference>
<dbReference type="Pfam" id="PF20174">
    <property type="entry name" value="DUF6540"/>
    <property type="match status" value="1"/>
</dbReference>